<evidence type="ECO:0000256" key="5">
    <source>
        <dbReference type="ARBA" id="ARBA00022490"/>
    </source>
</evidence>
<name>A0A4E0R4W8_FASHE</name>
<dbReference type="GO" id="GO:0005769">
    <property type="term" value="C:early endosome"/>
    <property type="evidence" value="ECO:0007669"/>
    <property type="project" value="TreeGrafter"/>
</dbReference>
<proteinExistence type="inferred from homology"/>
<dbReference type="Gene3D" id="3.30.1520.10">
    <property type="entry name" value="Phox-like domain"/>
    <property type="match status" value="1"/>
</dbReference>
<dbReference type="GO" id="GO:0000422">
    <property type="term" value="P:autophagy of mitochondrion"/>
    <property type="evidence" value="ECO:0007669"/>
    <property type="project" value="TreeGrafter"/>
</dbReference>
<keyword evidence="5" id="KW-0963">Cytoplasm</keyword>
<dbReference type="PANTHER" id="PTHR45949">
    <property type="entry name" value="SORTING NEXIN-4"/>
    <property type="match status" value="1"/>
</dbReference>
<gene>
    <name evidence="10" type="ORF">D915_007391</name>
</gene>
<dbReference type="InterPro" id="IPR027267">
    <property type="entry name" value="AH/BAR_dom_sf"/>
</dbReference>
<evidence type="ECO:0000256" key="4">
    <source>
        <dbReference type="ARBA" id="ARBA00022448"/>
    </source>
</evidence>
<protein>
    <submittedName>
        <fullName evidence="10">Sorting nexin-7</fullName>
    </submittedName>
</protein>
<dbReference type="GO" id="GO:0000407">
    <property type="term" value="C:phagophore assembly site"/>
    <property type="evidence" value="ECO:0007669"/>
    <property type="project" value="TreeGrafter"/>
</dbReference>
<feature type="region of interest" description="Disordered" evidence="8">
    <location>
        <begin position="483"/>
        <end position="515"/>
    </location>
</feature>
<dbReference type="Gene3D" id="1.20.1270.60">
    <property type="entry name" value="Arfaptin homology (AH) domain/BAR domain"/>
    <property type="match status" value="1"/>
</dbReference>
<reference evidence="10" key="1">
    <citation type="submission" date="2019-03" db="EMBL/GenBank/DDBJ databases">
        <title>Improved annotation for the trematode Fasciola hepatica.</title>
        <authorList>
            <person name="Choi Y.-J."/>
            <person name="Martin J."/>
            <person name="Mitreva M."/>
        </authorList>
    </citation>
    <scope>NUCLEOTIDE SEQUENCE [LARGE SCALE GENOMIC DNA]</scope>
</reference>
<comment type="caution">
    <text evidence="10">The sequence shown here is derived from an EMBL/GenBank/DDBJ whole genome shotgun (WGS) entry which is preliminary data.</text>
</comment>
<dbReference type="InterPro" id="IPR036871">
    <property type="entry name" value="PX_dom_sf"/>
</dbReference>
<dbReference type="SUPFAM" id="SSF64268">
    <property type="entry name" value="PX domain"/>
    <property type="match status" value="1"/>
</dbReference>
<evidence type="ECO:0000256" key="7">
    <source>
        <dbReference type="ARBA" id="ARBA00023136"/>
    </source>
</evidence>
<organism evidence="10 11">
    <name type="scientific">Fasciola hepatica</name>
    <name type="common">Liver fluke</name>
    <dbReference type="NCBI Taxonomy" id="6192"/>
    <lineage>
        <taxon>Eukaryota</taxon>
        <taxon>Metazoa</taxon>
        <taxon>Spiralia</taxon>
        <taxon>Lophotrochozoa</taxon>
        <taxon>Platyhelminthes</taxon>
        <taxon>Trematoda</taxon>
        <taxon>Digenea</taxon>
        <taxon>Plagiorchiida</taxon>
        <taxon>Echinostomata</taxon>
        <taxon>Echinostomatoidea</taxon>
        <taxon>Fasciolidae</taxon>
        <taxon>Fasciola</taxon>
    </lineage>
</organism>
<dbReference type="GO" id="GO:0034727">
    <property type="term" value="P:piecemeal microautophagy of the nucleus"/>
    <property type="evidence" value="ECO:0007669"/>
    <property type="project" value="TreeGrafter"/>
</dbReference>
<evidence type="ECO:0000256" key="3">
    <source>
        <dbReference type="ARBA" id="ARBA00010883"/>
    </source>
</evidence>
<dbReference type="PROSITE" id="PS50195">
    <property type="entry name" value="PX"/>
    <property type="match status" value="1"/>
</dbReference>
<evidence type="ECO:0000256" key="8">
    <source>
        <dbReference type="SAM" id="MobiDB-lite"/>
    </source>
</evidence>
<comment type="similarity">
    <text evidence="3">Belongs to the sorting nexin family.</text>
</comment>
<evidence type="ECO:0000313" key="10">
    <source>
        <dbReference type="EMBL" id="THD21626.1"/>
    </source>
</evidence>
<dbReference type="GO" id="GO:0032456">
    <property type="term" value="P:endocytic recycling"/>
    <property type="evidence" value="ECO:0007669"/>
    <property type="project" value="TreeGrafter"/>
</dbReference>
<feature type="region of interest" description="Disordered" evidence="8">
    <location>
        <begin position="279"/>
        <end position="299"/>
    </location>
</feature>
<evidence type="ECO:0000313" key="11">
    <source>
        <dbReference type="Proteomes" id="UP000230066"/>
    </source>
</evidence>
<dbReference type="SMART" id="SM00312">
    <property type="entry name" value="PX"/>
    <property type="match status" value="1"/>
</dbReference>
<keyword evidence="6" id="KW-0446">Lipid-binding</keyword>
<keyword evidence="7" id="KW-0472">Membrane</keyword>
<feature type="compositionally biased region" description="Polar residues" evidence="8">
    <location>
        <begin position="282"/>
        <end position="299"/>
    </location>
</feature>
<keyword evidence="11" id="KW-1185">Reference proteome</keyword>
<feature type="region of interest" description="Disordered" evidence="8">
    <location>
        <begin position="530"/>
        <end position="551"/>
    </location>
</feature>
<evidence type="ECO:0000256" key="6">
    <source>
        <dbReference type="ARBA" id="ARBA00023121"/>
    </source>
</evidence>
<feature type="domain" description="PX" evidence="9">
    <location>
        <begin position="29"/>
        <end position="149"/>
    </location>
</feature>
<evidence type="ECO:0000259" key="9">
    <source>
        <dbReference type="PROSITE" id="PS50195"/>
    </source>
</evidence>
<comment type="subcellular location">
    <subcellularLocation>
        <location evidence="2">Cytoplasm</location>
    </subcellularLocation>
    <subcellularLocation>
        <location evidence="1">Endomembrane system</location>
        <topology evidence="1">Peripheral membrane protein</topology>
    </subcellularLocation>
</comment>
<dbReference type="Proteomes" id="UP000230066">
    <property type="component" value="Unassembled WGS sequence"/>
</dbReference>
<feature type="compositionally biased region" description="Polar residues" evidence="8">
    <location>
        <begin position="483"/>
        <end position="509"/>
    </location>
</feature>
<dbReference type="EMBL" id="JXXN02003383">
    <property type="protein sequence ID" value="THD21626.1"/>
    <property type="molecule type" value="Genomic_DNA"/>
</dbReference>
<dbReference type="AlphaFoldDB" id="A0A4E0R4W8"/>
<dbReference type="GO" id="GO:0035091">
    <property type="term" value="F:phosphatidylinositol binding"/>
    <property type="evidence" value="ECO:0007669"/>
    <property type="project" value="InterPro"/>
</dbReference>
<dbReference type="GO" id="GO:0061709">
    <property type="term" value="P:reticulophagy"/>
    <property type="evidence" value="ECO:0007669"/>
    <property type="project" value="TreeGrafter"/>
</dbReference>
<dbReference type="PANTHER" id="PTHR45949:SF2">
    <property type="entry name" value="SORTING NEXIN-4"/>
    <property type="match status" value="1"/>
</dbReference>
<evidence type="ECO:0000256" key="2">
    <source>
        <dbReference type="ARBA" id="ARBA00004496"/>
    </source>
</evidence>
<dbReference type="Pfam" id="PF00787">
    <property type="entry name" value="PX"/>
    <property type="match status" value="1"/>
</dbReference>
<dbReference type="GO" id="GO:0015031">
    <property type="term" value="P:protein transport"/>
    <property type="evidence" value="ECO:0007669"/>
    <property type="project" value="TreeGrafter"/>
</dbReference>
<accession>A0A4E0R4W8</accession>
<keyword evidence="4" id="KW-0813">Transport</keyword>
<sequence>MSKQHIIDQPDDESVFQSSDESLREMDRTDLRIQIVKYRKVTTIYDTYITFSLVTDTNRIEFKGTHFEVDRRYSEFEWLHSRLSHAHPYLFVPPLPGKMTITTLDRFADSFLITRQQRLQTFLNRLARHPLLSADPELIAFLSLLKDEFAQYRVTHPSVGTLANMISETRRLVQYRVPNLCEDPASDGSSSEPTDLGVGLIGTKAMKQYEHEFRGYAEETESFLGVAQRMARVTEIVVSNLDGLAYGFEELGRCLSTWPPQLVVELEGRELTTDLNVLAPSDNDQSTSTVPFSAPTQTHGTLQWSRQRPVAPDALTKASHLALEATNELATSLRTTVLAEWKEMASYAQAVRNVFNGRDSLEKSYFDTVEELQNETENVDKKTESRFAALAKSYLPWRQRTPSELAVAACQLQDLLTQSNGQIGAEYNRWRTERSGDTIRNMLKMSQAYSSYWSNVAGAWREAIHVLEQTKYQPQEQRQARSVHSLSAVSSTQITRQPDSVDHSLNSHPPRSVDRLDLENVMDSDEFYLAPAELGPNSGDDWTPSDSPETG</sequence>
<dbReference type="InterPro" id="IPR001683">
    <property type="entry name" value="PX_dom"/>
</dbReference>
<evidence type="ECO:0000256" key="1">
    <source>
        <dbReference type="ARBA" id="ARBA00004184"/>
    </source>
</evidence>